<protein>
    <submittedName>
        <fullName evidence="2">Alpha-1,4 polygalactosaminidase</fullName>
    </submittedName>
</protein>
<dbReference type="Proteomes" id="UP000030185">
    <property type="component" value="Unassembled WGS sequence"/>
</dbReference>
<dbReference type="Pfam" id="PF03372">
    <property type="entry name" value="Exo_endo_phos"/>
    <property type="match status" value="1"/>
</dbReference>
<gene>
    <name evidence="2" type="ORF">MYP_3644</name>
</gene>
<dbReference type="Gene3D" id="3.60.10.10">
    <property type="entry name" value="Endonuclease/exonuclease/phosphatase"/>
    <property type="match status" value="1"/>
</dbReference>
<dbReference type="GO" id="GO:0003824">
    <property type="term" value="F:catalytic activity"/>
    <property type="evidence" value="ECO:0007669"/>
    <property type="project" value="InterPro"/>
</dbReference>
<dbReference type="PANTHER" id="PTHR42834">
    <property type="entry name" value="ENDONUCLEASE/EXONUCLEASE/PHOSPHATASE FAMILY PROTEIN (AFU_ORTHOLOGUE AFUA_3G09210)"/>
    <property type="match status" value="1"/>
</dbReference>
<dbReference type="OrthoDB" id="9796594at2"/>
<dbReference type="STRING" id="153721.MYP_3644"/>
<sequence length="344" mass="39309">MKVSIASFNVENLITAEKSIYSNTWPQYTAEQYPKKVGWIRNQLLNMNADIIGFQEIFEEQALRDCLKGTHMENWNLYIANPTGKLPVNAVLSRFPIVKAQVIEDIPFKFEFFDDRPVTPLLESSSIYIPITHFSRGVLKAEIKVNDLVSLIVFVLHLKSKRPIYREGRIEDAANYAEKAIGSIRSLIRRGIEAAGVRQLVSDQIGLDNNKPLIVLGDLNDSDTSVTNQAIIGEPPFRNLKPEEKIKLWQQVLQNVIDVQARKSIDNFHYTYIHNGHNESLDNIFVSNHFADLNSAKIGRIIDVRAYNDHVIDTTVSMDKKPFYVSDHGQIVVNILLFDRMNWD</sequence>
<dbReference type="InterPro" id="IPR036691">
    <property type="entry name" value="Endo/exonu/phosph_ase_sf"/>
</dbReference>
<dbReference type="eggNOG" id="COG2374">
    <property type="taxonomic scope" value="Bacteria"/>
</dbReference>
<proteinExistence type="predicted"/>
<dbReference type="EMBL" id="BBLT01000008">
    <property type="protein sequence ID" value="GAL86415.1"/>
    <property type="molecule type" value="Genomic_DNA"/>
</dbReference>
<dbReference type="RefSeq" id="WP_045466327.1">
    <property type="nucleotide sequence ID" value="NZ_BBLT01000008.1"/>
</dbReference>
<dbReference type="InterPro" id="IPR005135">
    <property type="entry name" value="Endo/exonuclease/phosphatase"/>
</dbReference>
<feature type="domain" description="Endonuclease/exonuclease/phosphatase" evidence="1">
    <location>
        <begin position="7"/>
        <end position="328"/>
    </location>
</feature>
<evidence type="ECO:0000259" key="1">
    <source>
        <dbReference type="Pfam" id="PF03372"/>
    </source>
</evidence>
<comment type="caution">
    <text evidence="2">The sequence shown here is derived from an EMBL/GenBank/DDBJ whole genome shotgun (WGS) entry which is preliminary data.</text>
</comment>
<evidence type="ECO:0000313" key="2">
    <source>
        <dbReference type="EMBL" id="GAL86415.1"/>
    </source>
</evidence>
<dbReference type="AlphaFoldDB" id="A0A098LHJ5"/>
<reference evidence="2 3" key="1">
    <citation type="submission" date="2014-09" db="EMBL/GenBank/DDBJ databases">
        <title>Sporocytophaga myxococcoides PG-01 genome sequencing.</title>
        <authorList>
            <person name="Liu L."/>
            <person name="Gao P.J."/>
            <person name="Chen G.J."/>
            <person name="Wang L.S."/>
        </authorList>
    </citation>
    <scope>NUCLEOTIDE SEQUENCE [LARGE SCALE GENOMIC DNA]</scope>
    <source>
        <strain evidence="2 3">PG-01</strain>
    </source>
</reference>
<evidence type="ECO:0000313" key="3">
    <source>
        <dbReference type="Proteomes" id="UP000030185"/>
    </source>
</evidence>
<dbReference type="SUPFAM" id="SSF56219">
    <property type="entry name" value="DNase I-like"/>
    <property type="match status" value="1"/>
</dbReference>
<keyword evidence="3" id="KW-1185">Reference proteome</keyword>
<dbReference type="PANTHER" id="PTHR42834:SF1">
    <property type="entry name" value="ENDONUCLEASE_EXONUCLEASE_PHOSPHATASE FAMILY PROTEIN (AFU_ORTHOLOGUE AFUA_3G09210)"/>
    <property type="match status" value="1"/>
</dbReference>
<name>A0A098LHJ5_9BACT</name>
<organism evidence="2 3">
    <name type="scientific">Sporocytophaga myxococcoides</name>
    <dbReference type="NCBI Taxonomy" id="153721"/>
    <lineage>
        <taxon>Bacteria</taxon>
        <taxon>Pseudomonadati</taxon>
        <taxon>Bacteroidota</taxon>
        <taxon>Cytophagia</taxon>
        <taxon>Cytophagales</taxon>
        <taxon>Cytophagaceae</taxon>
        <taxon>Sporocytophaga</taxon>
    </lineage>
</organism>
<accession>A0A098LHJ5</accession>